<gene>
    <name evidence="21" type="primary">Piso0_005120</name>
    <name evidence="21" type="ORF">GNLVRS01_PISO0N08241g</name>
</gene>
<evidence type="ECO:0000256" key="2">
    <source>
        <dbReference type="ARBA" id="ARBA00004496"/>
    </source>
</evidence>
<dbReference type="Pfam" id="PF02893">
    <property type="entry name" value="GRAM"/>
    <property type="match status" value="1"/>
</dbReference>
<dbReference type="InParanoid" id="G8Y1B7"/>
<keyword evidence="11" id="KW-0756">Sterol biosynthesis</keyword>
<comment type="subcellular location">
    <subcellularLocation>
        <location evidence="2">Cytoplasm</location>
    </subcellularLocation>
    <subcellularLocation>
        <location evidence="1">Membrane</location>
        <topology evidence="1">Peripheral membrane protein</topology>
    </subcellularLocation>
</comment>
<dbReference type="GO" id="GO:0016020">
    <property type="term" value="C:membrane"/>
    <property type="evidence" value="ECO:0007669"/>
    <property type="project" value="UniProtKB-SubCell"/>
</dbReference>
<dbReference type="InterPro" id="IPR002213">
    <property type="entry name" value="UDP_glucos_trans"/>
</dbReference>
<dbReference type="PANTHER" id="PTHR48050">
    <property type="entry name" value="STEROL 3-BETA-GLUCOSYLTRANSFERASE"/>
    <property type="match status" value="1"/>
</dbReference>
<feature type="region of interest" description="Disordered" evidence="19">
    <location>
        <begin position="627"/>
        <end position="657"/>
    </location>
</feature>
<keyword evidence="14" id="KW-1207">Sterol metabolism</keyword>
<evidence type="ECO:0000256" key="14">
    <source>
        <dbReference type="ARBA" id="ARBA00023166"/>
    </source>
</evidence>
<dbReference type="EC" id="2.4.1.173" evidence="4"/>
<dbReference type="InterPro" id="IPR001849">
    <property type="entry name" value="PH_domain"/>
</dbReference>
<feature type="compositionally biased region" description="Polar residues" evidence="19">
    <location>
        <begin position="165"/>
        <end position="175"/>
    </location>
</feature>
<dbReference type="GO" id="GO:0005737">
    <property type="term" value="C:cytoplasm"/>
    <property type="evidence" value="ECO:0007669"/>
    <property type="project" value="UniProtKB-SubCell"/>
</dbReference>
<evidence type="ECO:0000256" key="17">
    <source>
        <dbReference type="ARBA" id="ARBA00047886"/>
    </source>
</evidence>
<feature type="region of interest" description="Disordered" evidence="19">
    <location>
        <begin position="17"/>
        <end position="57"/>
    </location>
</feature>
<accession>G8Y1B7</accession>
<dbReference type="FunFam" id="3.40.50.2000:FF:000009">
    <property type="entry name" value="Sterol 3-beta-glucosyltransferase UGT80A2"/>
    <property type="match status" value="1"/>
</dbReference>
<keyword evidence="12" id="KW-0443">Lipid metabolism</keyword>
<keyword evidence="13" id="KW-0472">Membrane</keyword>
<dbReference type="STRING" id="559304.G8Y1B7"/>
<dbReference type="Proteomes" id="UP000005222">
    <property type="component" value="Chromosome N"/>
</dbReference>
<dbReference type="InterPro" id="IPR011993">
    <property type="entry name" value="PH-like_dom_sf"/>
</dbReference>
<dbReference type="Gene3D" id="3.40.50.2000">
    <property type="entry name" value="Glycogen Phosphorylase B"/>
    <property type="match status" value="2"/>
</dbReference>
<evidence type="ECO:0000256" key="15">
    <source>
        <dbReference type="ARBA" id="ARBA00023221"/>
    </source>
</evidence>
<comment type="catalytic activity">
    <reaction evidence="18">
        <text>a sterol + UDP-alpha-D-glucose = a sterol 3-beta-D-glucoside + UDP + H(+)</text>
        <dbReference type="Rhea" id="RHEA:22724"/>
        <dbReference type="ChEBI" id="CHEBI:15378"/>
        <dbReference type="ChEBI" id="CHEBI:15889"/>
        <dbReference type="ChEBI" id="CHEBI:37424"/>
        <dbReference type="ChEBI" id="CHEBI:58223"/>
        <dbReference type="ChEBI" id="CHEBI:58885"/>
        <dbReference type="EC" id="2.4.1.173"/>
    </reaction>
    <physiologicalReaction direction="left-to-right" evidence="18">
        <dbReference type="Rhea" id="RHEA:22725"/>
    </physiologicalReaction>
</comment>
<dbReference type="FunFam" id="3.40.50.2000:FF:000029">
    <property type="entry name" value="Sterol 3-beta-glucosyltransferase"/>
    <property type="match status" value="1"/>
</dbReference>
<dbReference type="Pfam" id="PF06722">
    <property type="entry name" value="EryCIII-like_C"/>
    <property type="match status" value="1"/>
</dbReference>
<sequence>MTFYSKFMSSVVPPFSFSNTRTRSSDDIKDDINSDKKTAAGLTGSETPGDDVDIAETVGEDPSIGNCVSLLTTSQMLEGIENLKWDDERNDRIDDPKFDEATKFSQIAAEEEKKQETTRRRSSEDRDKPEPTEGPNRIEYDLYESEEDESSDDEDSDNRAHTHKGSSTVSNSAQATGIGFNGLQYPSKISLDKRSKRTPFQQSVLDNLNPYLFNESYLMKLSGHSNTHPVTVKDFYDSKRDVICLSIAERLKMVFDLDDDDYFRGNYNVWLVKEVLLQGHIYLTKKCILFFSFLPRTLEEQNKRSSRDEYRHDDSYKLIQEGSLGKKTANYHDAVFTSVITHRFWAILRPETLTLYNSATDLYFPVLVIDLKNCVNAELMEKEYAKRNTSGITTQESEERLMFDEKNISSMLDSDGSANYSEDAVEDYNTGTWFKVITKKKTYKFYADSLYTARQWVNNITKLIFQFHNSNANNEVLMKIPIESIDHIRKQNLLDNSLQNNSTETDPLLFAFNHKTEDKQSNHILSASNTKQKVNNSFRNKNGIVSLSNNLSVFLFFKDGDTFHDQFLNRTLFKKGSEATHQYASSEDIVSKASSSTSDHSKSFSTLNQLSTKNNIINQVLNLKQMKNDAHPPSHSGQKGTPLNSPDSSLSSESTHGSVIKDIGKTFTSSAKLLTRKRSYSVPALINKLTPEKKQPLTLDSEEHIPIVISSEKLKGLDMSFVASEKVLDNLDKRYERFKENEDPEDSNVFEKIRHPKSLTLSPDLDLDGISQSSPLYLSDPKELHVSKENKKKNKLASFGRSIWAMSCKFTAINHFEEFFVDDPYYVSDVTAKEVSARHFRQHFSFNNEKNLVATYYTHLQRSVPVFGKVYIGENEVCFRSLTPGVSTKMILPLSDIEFCHNEKGLNLAYSGLVLVLKGYEEIFMEFYSQKARDDCEVIIGKLMSKCNPLKRHSKSSFEDLPDIKNKEEYLCAKEKTRRMYTLALSRRKIENSRLKLFEDRLNEAAGLDIPLLLEESPFYKTEIKLSTSFNFVLLTIGSRGDVQPYVALAKGLMKEGHHVTIATHSEFQSWVEDHGISFKSIAGDPTELMSLMVKHSTLSVSFFKEASSRFRKWINELLITSWEACQGADILIESPSAMGGIHIAEALGIPYMRAFTMPWTRTRAYPHAFIVPDQKKGGSYNYLTHVMFENVFWRGISGQINKWRVKDLGLPRTNLYRLAQYKVPFLYNISPTVFPPSVDFPDWVKVTGYWFLEDGNTYEAPSELLEFIKSARDDGKKIVYVGFGSIVVKNASQLTKAIAEAVLNADVRCILNKGWSDRLKEEDEAEVELPKEIYDAGSIPHEWLFPRIDAAVHHGGSGTTGATLKAGIPTIIKPFFGDQFFYASRVEDLGVGLALRKLNEKSFTKALLTVTTDSVILEKSKKVGEKIRSENGVADAIAGIYSMLEYARTIVISKQQANESSRSGFSSGLQTPHENEFDNYLDTEHNSESQEDNSNTLGDNPSIKSLESLHVTDSHPQNDDDVDLAR</sequence>
<dbReference type="GO" id="GO:0005975">
    <property type="term" value="P:carbohydrate metabolic process"/>
    <property type="evidence" value="ECO:0007669"/>
    <property type="project" value="InterPro"/>
</dbReference>
<dbReference type="OrthoDB" id="10261837at2759"/>
<evidence type="ECO:0000256" key="3">
    <source>
        <dbReference type="ARBA" id="ARBA00006962"/>
    </source>
</evidence>
<dbReference type="GO" id="GO:0016126">
    <property type="term" value="P:sterol biosynthetic process"/>
    <property type="evidence" value="ECO:0007669"/>
    <property type="project" value="UniProtKB-KW"/>
</dbReference>
<evidence type="ECO:0000256" key="13">
    <source>
        <dbReference type="ARBA" id="ARBA00023136"/>
    </source>
</evidence>
<proteinExistence type="inferred from homology"/>
<feature type="region of interest" description="Disordered" evidence="19">
    <location>
        <begin position="1485"/>
        <end position="1527"/>
    </location>
</feature>
<dbReference type="EMBL" id="FO082046">
    <property type="protein sequence ID" value="CCE86620.1"/>
    <property type="molecule type" value="Genomic_DNA"/>
</dbReference>
<dbReference type="SUPFAM" id="SSF50729">
    <property type="entry name" value="PH domain-like"/>
    <property type="match status" value="1"/>
</dbReference>
<feature type="compositionally biased region" description="Acidic residues" evidence="19">
    <location>
        <begin position="141"/>
        <end position="156"/>
    </location>
</feature>
<dbReference type="HOGENOM" id="CLU_000537_6_0_1"/>
<evidence type="ECO:0000256" key="16">
    <source>
        <dbReference type="ARBA" id="ARBA00029843"/>
    </source>
</evidence>
<evidence type="ECO:0000256" key="5">
    <source>
        <dbReference type="ARBA" id="ARBA00017894"/>
    </source>
</evidence>
<dbReference type="InterPro" id="IPR004276">
    <property type="entry name" value="GlycoTrans_28_N"/>
</dbReference>
<dbReference type="Pfam" id="PF03033">
    <property type="entry name" value="Glyco_transf_28"/>
    <property type="match status" value="1"/>
</dbReference>
<dbReference type="InterPro" id="IPR048065">
    <property type="entry name" value="ATG26_PH_GRAM2"/>
</dbReference>
<organism evidence="21 22">
    <name type="scientific">Pichia sorbitophila (strain ATCC MYA-4447 / BCRC 22081 / CBS 7064 / NBRC 10061 / NRRL Y-12695)</name>
    <name type="common">Hybrid yeast</name>
    <dbReference type="NCBI Taxonomy" id="559304"/>
    <lineage>
        <taxon>Eukaryota</taxon>
        <taxon>Fungi</taxon>
        <taxon>Dikarya</taxon>
        <taxon>Ascomycota</taxon>
        <taxon>Saccharomycotina</taxon>
        <taxon>Pichiomycetes</taxon>
        <taxon>Debaryomycetaceae</taxon>
        <taxon>Millerozyma</taxon>
    </lineage>
</organism>
<comment type="catalytic activity">
    <reaction evidence="17">
        <text>ergosterol + UDP-alpha-D-glucose = ergosteryl 3-beta-D-glucoside + UDP + H(+)</text>
        <dbReference type="Rhea" id="RHEA:61836"/>
        <dbReference type="ChEBI" id="CHEBI:15378"/>
        <dbReference type="ChEBI" id="CHEBI:16933"/>
        <dbReference type="ChEBI" id="CHEBI:52973"/>
        <dbReference type="ChEBI" id="CHEBI:58223"/>
        <dbReference type="ChEBI" id="CHEBI:58885"/>
    </reaction>
    <physiologicalReaction direction="left-to-right" evidence="17">
        <dbReference type="Rhea" id="RHEA:61837"/>
    </physiologicalReaction>
</comment>
<feature type="compositionally biased region" description="Basic and acidic residues" evidence="19">
    <location>
        <begin position="88"/>
        <end position="102"/>
    </location>
</feature>
<keyword evidence="10" id="KW-0752">Steroid biosynthesis</keyword>
<evidence type="ECO:0000256" key="6">
    <source>
        <dbReference type="ARBA" id="ARBA00022490"/>
    </source>
</evidence>
<evidence type="ECO:0000313" key="22">
    <source>
        <dbReference type="Proteomes" id="UP000005222"/>
    </source>
</evidence>
<dbReference type="InterPro" id="IPR010610">
    <property type="entry name" value="EryCIII-like_C"/>
</dbReference>
<dbReference type="PROSITE" id="PS50003">
    <property type="entry name" value="PH_DOMAIN"/>
    <property type="match status" value="1"/>
</dbReference>
<keyword evidence="22" id="KW-1185">Reference proteome</keyword>
<name>G8Y1B7_PICSO</name>
<feature type="compositionally biased region" description="Polar residues" evidence="19">
    <location>
        <begin position="1493"/>
        <end position="1506"/>
    </location>
</feature>
<evidence type="ECO:0000256" key="8">
    <source>
        <dbReference type="ARBA" id="ARBA00022676"/>
    </source>
</evidence>
<feature type="compositionally biased region" description="Basic and acidic residues" evidence="19">
    <location>
        <begin position="1511"/>
        <end position="1527"/>
    </location>
</feature>
<feature type="compositionally biased region" description="Basic and acidic residues" evidence="19">
    <location>
        <begin position="110"/>
        <end position="140"/>
    </location>
</feature>
<dbReference type="CDD" id="cd03784">
    <property type="entry name" value="GT1_Gtf-like"/>
    <property type="match status" value="1"/>
</dbReference>
<dbReference type="CDD" id="cd13216">
    <property type="entry name" value="PH-GRAM2_AGT26"/>
    <property type="match status" value="1"/>
</dbReference>
<evidence type="ECO:0000256" key="19">
    <source>
        <dbReference type="SAM" id="MobiDB-lite"/>
    </source>
</evidence>
<dbReference type="InterPro" id="IPR004182">
    <property type="entry name" value="GRAM"/>
</dbReference>
<evidence type="ECO:0000256" key="1">
    <source>
        <dbReference type="ARBA" id="ARBA00004170"/>
    </source>
</evidence>
<dbReference type="FunFam" id="2.30.29.30:FF:000303">
    <property type="entry name" value="Sterol 3-beta-glucosyltransferase"/>
    <property type="match status" value="1"/>
</dbReference>
<dbReference type="PANTHER" id="PTHR48050:SF25">
    <property type="entry name" value="STEROL 3-BETA-GLUCOSYLTRANSFERASE"/>
    <property type="match status" value="1"/>
</dbReference>
<feature type="domain" description="PH" evidence="20">
    <location>
        <begin position="317"/>
        <end position="465"/>
    </location>
</feature>
<evidence type="ECO:0000256" key="9">
    <source>
        <dbReference type="ARBA" id="ARBA00022679"/>
    </source>
</evidence>
<feature type="region of interest" description="Disordered" evidence="19">
    <location>
        <begin position="88"/>
        <end position="176"/>
    </location>
</feature>
<dbReference type="SMART" id="SM00568">
    <property type="entry name" value="GRAM"/>
    <property type="match status" value="2"/>
</dbReference>
<comment type="similarity">
    <text evidence="3">Belongs to the glycosyltransferase 28 family.</text>
</comment>
<dbReference type="OMA" id="HRYWAVL"/>
<dbReference type="Gene3D" id="2.30.29.30">
    <property type="entry name" value="Pleckstrin-homology domain (PH domain)/Phosphotyrosine-binding domain (PTB)"/>
    <property type="match status" value="2"/>
</dbReference>
<dbReference type="SMART" id="SM00233">
    <property type="entry name" value="PH"/>
    <property type="match status" value="1"/>
</dbReference>
<keyword evidence="6" id="KW-0963">Cytoplasm</keyword>
<dbReference type="eggNOG" id="KOG1192">
    <property type="taxonomic scope" value="Eukaryota"/>
</dbReference>
<evidence type="ECO:0000256" key="10">
    <source>
        <dbReference type="ARBA" id="ARBA00022955"/>
    </source>
</evidence>
<evidence type="ECO:0000313" key="21">
    <source>
        <dbReference type="EMBL" id="CCE86620.1"/>
    </source>
</evidence>
<dbReference type="InterPro" id="IPR050426">
    <property type="entry name" value="Glycosyltransferase_28"/>
</dbReference>
<keyword evidence="7" id="KW-0444">Lipid biosynthesis</keyword>
<evidence type="ECO:0000256" key="11">
    <source>
        <dbReference type="ARBA" id="ARBA00023011"/>
    </source>
</evidence>
<evidence type="ECO:0000256" key="7">
    <source>
        <dbReference type="ARBA" id="ARBA00022516"/>
    </source>
</evidence>
<evidence type="ECO:0000256" key="18">
    <source>
        <dbReference type="ARBA" id="ARBA00049453"/>
    </source>
</evidence>
<evidence type="ECO:0000256" key="12">
    <source>
        <dbReference type="ARBA" id="ARBA00023098"/>
    </source>
</evidence>
<dbReference type="GO" id="GO:0016906">
    <property type="term" value="F:sterol 3-beta-glucosyltransferase activity"/>
    <property type="evidence" value="ECO:0007669"/>
    <property type="project" value="UniProtKB-EC"/>
</dbReference>
<dbReference type="FunCoup" id="G8Y1B7">
    <property type="interactions" value="182"/>
</dbReference>
<evidence type="ECO:0000256" key="4">
    <source>
        <dbReference type="ARBA" id="ARBA00012650"/>
    </source>
</evidence>
<feature type="compositionally biased region" description="Polar residues" evidence="19">
    <location>
        <begin position="635"/>
        <end position="644"/>
    </location>
</feature>
<keyword evidence="9" id="KW-0808">Transferase</keyword>
<protein>
    <recommendedName>
        <fullName evidence="5">Sterol 3-beta-glucosyltransferase</fullName>
        <ecNumber evidence="4">2.4.1.173</ecNumber>
    </recommendedName>
    <alternativeName>
        <fullName evidence="16">Autophagy-related protein 26</fullName>
    </alternativeName>
</protein>
<dbReference type="SUPFAM" id="SSF53756">
    <property type="entry name" value="UDP-Glycosyltransferase/glycogen phosphorylase"/>
    <property type="match status" value="1"/>
</dbReference>
<feature type="compositionally biased region" description="Basic and acidic residues" evidence="19">
    <location>
        <begin position="23"/>
        <end position="38"/>
    </location>
</feature>
<keyword evidence="15" id="KW-0753">Steroid metabolism</keyword>
<evidence type="ECO:0000259" key="20">
    <source>
        <dbReference type="PROSITE" id="PS50003"/>
    </source>
</evidence>
<feature type="compositionally biased region" description="Low complexity" evidence="19">
    <location>
        <begin position="645"/>
        <end position="654"/>
    </location>
</feature>
<keyword evidence="8" id="KW-0328">Glycosyltransferase</keyword>
<reference evidence="21 22" key="1">
    <citation type="journal article" date="2012" name="G3 (Bethesda)">
        <title>Pichia sorbitophila, an interspecies yeast hybrid reveals early steps of genome resolution following polyploidization.</title>
        <authorList>
            <person name="Leh Louis V."/>
            <person name="Despons L."/>
            <person name="Friedrich A."/>
            <person name="Martin T."/>
            <person name="Durrens P."/>
            <person name="Casaregola S."/>
            <person name="Neuveglise C."/>
            <person name="Fairhead C."/>
            <person name="Marck C."/>
            <person name="Cruz J.A."/>
            <person name="Straub M.L."/>
            <person name="Kugler V."/>
            <person name="Sacerdot C."/>
            <person name="Uzunov Z."/>
            <person name="Thierry A."/>
            <person name="Weiss S."/>
            <person name="Bleykasten C."/>
            <person name="De Montigny J."/>
            <person name="Jacques N."/>
            <person name="Jung P."/>
            <person name="Lemaire M."/>
            <person name="Mallet S."/>
            <person name="Morel G."/>
            <person name="Richard G.F."/>
            <person name="Sarkar A."/>
            <person name="Savel G."/>
            <person name="Schacherer J."/>
            <person name="Seret M.L."/>
            <person name="Talla E."/>
            <person name="Samson G."/>
            <person name="Jubin C."/>
            <person name="Poulain J."/>
            <person name="Vacherie B."/>
            <person name="Barbe V."/>
            <person name="Pelletier E."/>
            <person name="Sherman D.J."/>
            <person name="Westhof E."/>
            <person name="Weissenbach J."/>
            <person name="Baret P.V."/>
            <person name="Wincker P."/>
            <person name="Gaillardin C."/>
            <person name="Dujon B."/>
            <person name="Souciet J.L."/>
        </authorList>
    </citation>
    <scope>NUCLEOTIDE SEQUENCE [LARGE SCALE GENOMIC DNA]</scope>
    <source>
        <strain evidence="22">ATCC MYA-4447 / BCRC 22081 / CBS 7064 / NBRC 10061 / NRRL Y-12695</strain>
    </source>
</reference>